<evidence type="ECO:0000313" key="2">
    <source>
        <dbReference type="EnsemblPlants" id="AET1Gv20914400.8"/>
    </source>
</evidence>
<accession>A0A452ZTT8</accession>
<keyword evidence="3" id="KW-1185">Reference proteome</keyword>
<dbReference type="AlphaFoldDB" id="A0A452ZTT8"/>
<evidence type="ECO:0000313" key="3">
    <source>
        <dbReference type="Proteomes" id="UP000015105"/>
    </source>
</evidence>
<organism evidence="2 3">
    <name type="scientific">Aegilops tauschii subsp. strangulata</name>
    <name type="common">Goatgrass</name>
    <dbReference type="NCBI Taxonomy" id="200361"/>
    <lineage>
        <taxon>Eukaryota</taxon>
        <taxon>Viridiplantae</taxon>
        <taxon>Streptophyta</taxon>
        <taxon>Embryophyta</taxon>
        <taxon>Tracheophyta</taxon>
        <taxon>Spermatophyta</taxon>
        <taxon>Magnoliopsida</taxon>
        <taxon>Liliopsida</taxon>
        <taxon>Poales</taxon>
        <taxon>Poaceae</taxon>
        <taxon>BOP clade</taxon>
        <taxon>Pooideae</taxon>
        <taxon>Triticodae</taxon>
        <taxon>Triticeae</taxon>
        <taxon>Triticinae</taxon>
        <taxon>Aegilops</taxon>
    </lineage>
</organism>
<name>A0A452ZTT8_AEGTS</name>
<protein>
    <submittedName>
        <fullName evidence="2">Uncharacterized protein</fullName>
    </submittedName>
</protein>
<dbReference type="Gramene" id="AET1Gv20914400.8">
    <property type="protein sequence ID" value="AET1Gv20914400.8"/>
    <property type="gene ID" value="AET1Gv20914400"/>
</dbReference>
<reference evidence="3" key="2">
    <citation type="journal article" date="2017" name="Nat. Plants">
        <title>The Aegilops tauschii genome reveals multiple impacts of transposons.</title>
        <authorList>
            <person name="Zhao G."/>
            <person name="Zou C."/>
            <person name="Li K."/>
            <person name="Wang K."/>
            <person name="Li T."/>
            <person name="Gao L."/>
            <person name="Zhang X."/>
            <person name="Wang H."/>
            <person name="Yang Z."/>
            <person name="Liu X."/>
            <person name="Jiang W."/>
            <person name="Mao L."/>
            <person name="Kong X."/>
            <person name="Jiao Y."/>
            <person name="Jia J."/>
        </authorList>
    </citation>
    <scope>NUCLEOTIDE SEQUENCE [LARGE SCALE GENOMIC DNA]</scope>
    <source>
        <strain evidence="3">cv. AL8/78</strain>
    </source>
</reference>
<reference evidence="3" key="1">
    <citation type="journal article" date="2014" name="Science">
        <title>Ancient hybridizations among the ancestral genomes of bread wheat.</title>
        <authorList>
            <consortium name="International Wheat Genome Sequencing Consortium,"/>
            <person name="Marcussen T."/>
            <person name="Sandve S.R."/>
            <person name="Heier L."/>
            <person name="Spannagl M."/>
            <person name="Pfeifer M."/>
            <person name="Jakobsen K.S."/>
            <person name="Wulff B.B."/>
            <person name="Steuernagel B."/>
            <person name="Mayer K.F."/>
            <person name="Olsen O.A."/>
        </authorList>
    </citation>
    <scope>NUCLEOTIDE SEQUENCE [LARGE SCALE GENOMIC DNA]</scope>
    <source>
        <strain evidence="3">cv. AL8/78</strain>
    </source>
</reference>
<reference evidence="2" key="5">
    <citation type="journal article" date="2021" name="G3 (Bethesda)">
        <title>Aegilops tauschii genome assembly Aet v5.0 features greater sequence contiguity and improved annotation.</title>
        <authorList>
            <person name="Wang L."/>
            <person name="Zhu T."/>
            <person name="Rodriguez J.C."/>
            <person name="Deal K.R."/>
            <person name="Dubcovsky J."/>
            <person name="McGuire P.E."/>
            <person name="Lux T."/>
            <person name="Spannagl M."/>
            <person name="Mayer K.F.X."/>
            <person name="Baldrich P."/>
            <person name="Meyers B.C."/>
            <person name="Huo N."/>
            <person name="Gu Y.Q."/>
            <person name="Zhou H."/>
            <person name="Devos K.M."/>
            <person name="Bennetzen J.L."/>
            <person name="Unver T."/>
            <person name="Budak H."/>
            <person name="Gulick P.J."/>
            <person name="Galiba G."/>
            <person name="Kalapos B."/>
            <person name="Nelson D.R."/>
            <person name="Li P."/>
            <person name="You F.M."/>
            <person name="Luo M.C."/>
            <person name="Dvorak J."/>
        </authorList>
    </citation>
    <scope>NUCLEOTIDE SEQUENCE [LARGE SCALE GENOMIC DNA]</scope>
    <source>
        <strain evidence="2">cv. AL8/78</strain>
    </source>
</reference>
<evidence type="ECO:0000256" key="1">
    <source>
        <dbReference type="SAM" id="MobiDB-lite"/>
    </source>
</evidence>
<dbReference type="EnsemblPlants" id="AET1Gv20914400.8">
    <property type="protein sequence ID" value="AET1Gv20914400.8"/>
    <property type="gene ID" value="AET1Gv20914400"/>
</dbReference>
<reference evidence="2" key="4">
    <citation type="submission" date="2019-03" db="UniProtKB">
        <authorList>
            <consortium name="EnsemblPlants"/>
        </authorList>
    </citation>
    <scope>IDENTIFICATION</scope>
</reference>
<reference evidence="2" key="3">
    <citation type="journal article" date="2017" name="Nature">
        <title>Genome sequence of the progenitor of the wheat D genome Aegilops tauschii.</title>
        <authorList>
            <person name="Luo M.C."/>
            <person name="Gu Y.Q."/>
            <person name="Puiu D."/>
            <person name="Wang H."/>
            <person name="Twardziok S.O."/>
            <person name="Deal K.R."/>
            <person name="Huo N."/>
            <person name="Zhu T."/>
            <person name="Wang L."/>
            <person name="Wang Y."/>
            <person name="McGuire P.E."/>
            <person name="Liu S."/>
            <person name="Long H."/>
            <person name="Ramasamy R.K."/>
            <person name="Rodriguez J.C."/>
            <person name="Van S.L."/>
            <person name="Yuan L."/>
            <person name="Wang Z."/>
            <person name="Xia Z."/>
            <person name="Xiao L."/>
            <person name="Anderson O.D."/>
            <person name="Ouyang S."/>
            <person name="Liang Y."/>
            <person name="Zimin A.V."/>
            <person name="Pertea G."/>
            <person name="Qi P."/>
            <person name="Bennetzen J.L."/>
            <person name="Dai X."/>
            <person name="Dawson M.W."/>
            <person name="Muller H.G."/>
            <person name="Kugler K."/>
            <person name="Rivarola-Duarte L."/>
            <person name="Spannagl M."/>
            <person name="Mayer K.F.X."/>
            <person name="Lu F.H."/>
            <person name="Bevan M.W."/>
            <person name="Leroy P."/>
            <person name="Li P."/>
            <person name="You F.M."/>
            <person name="Sun Q."/>
            <person name="Liu Z."/>
            <person name="Lyons E."/>
            <person name="Wicker T."/>
            <person name="Salzberg S.L."/>
            <person name="Devos K.M."/>
            <person name="Dvorak J."/>
        </authorList>
    </citation>
    <scope>NUCLEOTIDE SEQUENCE [LARGE SCALE GENOMIC DNA]</scope>
    <source>
        <strain evidence="2">cv. AL8/78</strain>
    </source>
</reference>
<proteinExistence type="predicted"/>
<sequence length="179" mass="19267">MAHKLDHLYFVSNRTCWTGIDRTYSKVVGNSECSNEQFGEALADVDSPPPQQILATVDRGEQAGEKGHRRLPGGTRRVVAGGGDARYGQGQPQQADAGRRRGGRGGVLRRRVCQSVVEAVQRIRRLVSWRPGLARAATTTRAPPRVPCWPTWPAGTAATSLICTTPSSTSGLYDPSASV</sequence>
<feature type="region of interest" description="Disordered" evidence="1">
    <location>
        <begin position="82"/>
        <end position="105"/>
    </location>
</feature>
<dbReference type="Proteomes" id="UP000015105">
    <property type="component" value="Chromosome 1D"/>
</dbReference>